<reference evidence="2 3" key="1">
    <citation type="submission" date="2024-02" db="EMBL/GenBank/DDBJ databases">
        <title>A draft genome for the cacao thread blight pathogen Marasmius crinis-equi.</title>
        <authorList>
            <person name="Cohen S.P."/>
            <person name="Baruah I.K."/>
            <person name="Amoako-Attah I."/>
            <person name="Bukari Y."/>
            <person name="Meinhardt L.W."/>
            <person name="Bailey B.A."/>
        </authorList>
    </citation>
    <scope>NUCLEOTIDE SEQUENCE [LARGE SCALE GENOMIC DNA]</scope>
    <source>
        <strain evidence="2 3">GH-76</strain>
    </source>
</reference>
<proteinExistence type="predicted"/>
<evidence type="ECO:0000313" key="2">
    <source>
        <dbReference type="EMBL" id="KAL0574536.1"/>
    </source>
</evidence>
<accession>A0ABR3FHB0</accession>
<evidence type="ECO:0000256" key="1">
    <source>
        <dbReference type="SAM" id="MobiDB-lite"/>
    </source>
</evidence>
<protein>
    <submittedName>
        <fullName evidence="2">Uncharacterized protein</fullName>
    </submittedName>
</protein>
<feature type="compositionally biased region" description="Polar residues" evidence="1">
    <location>
        <begin position="25"/>
        <end position="50"/>
    </location>
</feature>
<name>A0ABR3FHB0_9AGAR</name>
<feature type="region of interest" description="Disordered" evidence="1">
    <location>
        <begin position="147"/>
        <end position="176"/>
    </location>
</feature>
<dbReference type="EMBL" id="JBAHYK010000388">
    <property type="protein sequence ID" value="KAL0574536.1"/>
    <property type="molecule type" value="Genomic_DNA"/>
</dbReference>
<organism evidence="2 3">
    <name type="scientific">Marasmius crinis-equi</name>
    <dbReference type="NCBI Taxonomy" id="585013"/>
    <lineage>
        <taxon>Eukaryota</taxon>
        <taxon>Fungi</taxon>
        <taxon>Dikarya</taxon>
        <taxon>Basidiomycota</taxon>
        <taxon>Agaricomycotina</taxon>
        <taxon>Agaricomycetes</taxon>
        <taxon>Agaricomycetidae</taxon>
        <taxon>Agaricales</taxon>
        <taxon>Marasmiineae</taxon>
        <taxon>Marasmiaceae</taxon>
        <taxon>Marasmius</taxon>
    </lineage>
</organism>
<keyword evidence="3" id="KW-1185">Reference proteome</keyword>
<gene>
    <name evidence="2" type="ORF">V5O48_007428</name>
</gene>
<sequence length="297" mass="32250">MFPPRICDSPGTTSAFPHPFASTDPEPSNISSTPNVRQAPQPTSPNSASPSYVCHPPKSAIPPGFKPVARTPSTRSKRTPPLGPSPLRIVTLPEMSISEFGALSPRITSPTVNPLEIVEDVSGIARQTGIYPSIGLGYPSSWGERFRSSTGISTNSKKERGESPIGNRHGSQAAQDEAEGVMLEIIRDLVEETSGWDSSLHMEDNFKSLIQNAGITPQNSREHLRSGDFSLLDELNKTASVASPVEIDLGLLELDPYRMQCMLDAEITESRFLEHGMPLTTLEEEDGEELEDVDDGR</sequence>
<comment type="caution">
    <text evidence="2">The sequence shown here is derived from an EMBL/GenBank/DDBJ whole genome shotgun (WGS) entry which is preliminary data.</text>
</comment>
<feature type="region of interest" description="Disordered" evidence="1">
    <location>
        <begin position="1"/>
        <end position="88"/>
    </location>
</feature>
<evidence type="ECO:0000313" key="3">
    <source>
        <dbReference type="Proteomes" id="UP001465976"/>
    </source>
</evidence>
<dbReference type="Proteomes" id="UP001465976">
    <property type="component" value="Unassembled WGS sequence"/>
</dbReference>